<dbReference type="PROSITE" id="PS00518">
    <property type="entry name" value="ZF_RING_1"/>
    <property type="match status" value="1"/>
</dbReference>
<accession>A0A8J5HYX7</accession>
<dbReference type="PANTHER" id="PTHR46293">
    <property type="entry name" value="E3 UBIQUITIN PROTEIN LIGASE DRIP1"/>
    <property type="match status" value="1"/>
</dbReference>
<keyword evidence="1" id="KW-0479">Metal-binding</keyword>
<name>A0A8J5HYX7_ZINOF</name>
<dbReference type="AlphaFoldDB" id="A0A8J5HYX7"/>
<evidence type="ECO:0000313" key="8">
    <source>
        <dbReference type="Proteomes" id="UP000734854"/>
    </source>
</evidence>
<evidence type="ECO:0000259" key="6">
    <source>
        <dbReference type="PROSITE" id="PS50089"/>
    </source>
</evidence>
<evidence type="ECO:0000256" key="1">
    <source>
        <dbReference type="ARBA" id="ARBA00022723"/>
    </source>
</evidence>
<evidence type="ECO:0000256" key="2">
    <source>
        <dbReference type="ARBA" id="ARBA00022771"/>
    </source>
</evidence>
<keyword evidence="3" id="KW-0862">Zinc</keyword>
<proteinExistence type="predicted"/>
<dbReference type="GO" id="GO:0004842">
    <property type="term" value="F:ubiquitin-protein transferase activity"/>
    <property type="evidence" value="ECO:0007669"/>
    <property type="project" value="InterPro"/>
</dbReference>
<dbReference type="InterPro" id="IPR001841">
    <property type="entry name" value="Znf_RING"/>
</dbReference>
<dbReference type="InterPro" id="IPR044807">
    <property type="entry name" value="DRIP1-like"/>
</dbReference>
<organism evidence="7 8">
    <name type="scientific">Zingiber officinale</name>
    <name type="common">Ginger</name>
    <name type="synonym">Amomum zingiber</name>
    <dbReference type="NCBI Taxonomy" id="94328"/>
    <lineage>
        <taxon>Eukaryota</taxon>
        <taxon>Viridiplantae</taxon>
        <taxon>Streptophyta</taxon>
        <taxon>Embryophyta</taxon>
        <taxon>Tracheophyta</taxon>
        <taxon>Spermatophyta</taxon>
        <taxon>Magnoliopsida</taxon>
        <taxon>Liliopsida</taxon>
        <taxon>Zingiberales</taxon>
        <taxon>Zingiberaceae</taxon>
        <taxon>Zingiber</taxon>
    </lineage>
</organism>
<reference evidence="7 8" key="1">
    <citation type="submission" date="2020-08" db="EMBL/GenBank/DDBJ databases">
        <title>Plant Genome Project.</title>
        <authorList>
            <person name="Zhang R.-G."/>
        </authorList>
    </citation>
    <scope>NUCLEOTIDE SEQUENCE [LARGE SCALE GENOMIC DNA]</scope>
    <source>
        <tissue evidence="7">Rhizome</tissue>
    </source>
</reference>
<dbReference type="InterPro" id="IPR013083">
    <property type="entry name" value="Znf_RING/FYVE/PHD"/>
</dbReference>
<dbReference type="Gene3D" id="3.30.40.10">
    <property type="entry name" value="Zinc/RING finger domain, C3HC4 (zinc finger)"/>
    <property type="match status" value="1"/>
</dbReference>
<protein>
    <recommendedName>
        <fullName evidence="6">RING-type domain-containing protein</fullName>
    </recommendedName>
</protein>
<keyword evidence="8" id="KW-1185">Reference proteome</keyword>
<dbReference type="PROSITE" id="PS50089">
    <property type="entry name" value="ZF_RING_2"/>
    <property type="match status" value="1"/>
</dbReference>
<dbReference type="Proteomes" id="UP000734854">
    <property type="component" value="Unassembled WGS sequence"/>
</dbReference>
<dbReference type="SMART" id="SM00184">
    <property type="entry name" value="RING"/>
    <property type="match status" value="1"/>
</dbReference>
<dbReference type="Pfam" id="PF13923">
    <property type="entry name" value="zf-C3HC4_2"/>
    <property type="match status" value="1"/>
</dbReference>
<dbReference type="InterPro" id="IPR017907">
    <property type="entry name" value="Znf_RING_CS"/>
</dbReference>
<dbReference type="GO" id="GO:0008270">
    <property type="term" value="F:zinc ion binding"/>
    <property type="evidence" value="ECO:0007669"/>
    <property type="project" value="UniProtKB-KW"/>
</dbReference>
<feature type="domain" description="RING-type" evidence="6">
    <location>
        <begin position="28"/>
        <end position="69"/>
    </location>
</feature>
<evidence type="ECO:0000256" key="3">
    <source>
        <dbReference type="ARBA" id="ARBA00022833"/>
    </source>
</evidence>
<gene>
    <name evidence="7" type="ORF">ZIOFF_008520</name>
</gene>
<dbReference type="CDD" id="cd16525">
    <property type="entry name" value="RING-HC_PCGF"/>
    <property type="match status" value="1"/>
</dbReference>
<evidence type="ECO:0000256" key="4">
    <source>
        <dbReference type="PROSITE-ProRule" id="PRU00175"/>
    </source>
</evidence>
<sequence>MVDAGAAAAGPSKVVKVRREVLAGFMTCPLCCKLLRDATTIPECLHTFCRKCITKKLNDEETDHCPVCNIGLGVVPMEKLSVKLVLSTNLRSSKAKSNASWLVSRLNFSCHYFARFSSSIWSYTLNETASKLPDHNLQDIRAKIFPSKQSKVEAPEETPTPILPVKRKEKSLSSLVVSTSHVVTRTCSTGRQTKTASKRVVTARGLSSSTDASSEKDDNTVNNYVEKSSSNEKMSKALKRKQAHSNVEPSNHMFQDNADIWDPLNCLVEAANRTKAFSSVTQRHVVKEENFNGCDGEVNIKNERVKVHQHKSKILEQADNILLQPVTLKESRLQRVKRRSKDLTASSQSSLDAQNSQFSRKINPIWFSLVPSTDQTIDQPFPHLSSNYLRIK</sequence>
<dbReference type="PANTHER" id="PTHR46293:SF1">
    <property type="entry name" value="OS03G0632800 PROTEIN"/>
    <property type="match status" value="1"/>
</dbReference>
<dbReference type="EMBL" id="JACMSC010000002">
    <property type="protein sequence ID" value="KAG6534617.1"/>
    <property type="molecule type" value="Genomic_DNA"/>
</dbReference>
<dbReference type="SUPFAM" id="SSF57850">
    <property type="entry name" value="RING/U-box"/>
    <property type="match status" value="1"/>
</dbReference>
<evidence type="ECO:0000256" key="5">
    <source>
        <dbReference type="SAM" id="MobiDB-lite"/>
    </source>
</evidence>
<feature type="region of interest" description="Disordered" evidence="5">
    <location>
        <begin position="188"/>
        <end position="251"/>
    </location>
</feature>
<evidence type="ECO:0000313" key="7">
    <source>
        <dbReference type="EMBL" id="KAG6534617.1"/>
    </source>
</evidence>
<keyword evidence="2 4" id="KW-0863">Zinc-finger</keyword>
<comment type="caution">
    <text evidence="7">The sequence shown here is derived from an EMBL/GenBank/DDBJ whole genome shotgun (WGS) entry which is preliminary data.</text>
</comment>